<dbReference type="PANTHER" id="PTHR39953">
    <property type="entry name" value="RE54151P"/>
    <property type="match status" value="1"/>
</dbReference>
<dbReference type="SUPFAM" id="SSF52980">
    <property type="entry name" value="Restriction endonuclease-like"/>
    <property type="match status" value="1"/>
</dbReference>
<dbReference type="InterPro" id="IPR010998">
    <property type="entry name" value="Integrase_recombinase_N"/>
</dbReference>
<evidence type="ECO:0000259" key="3">
    <source>
        <dbReference type="Pfam" id="PF09588"/>
    </source>
</evidence>
<dbReference type="AlphaFoldDB" id="A0AAV8VML2"/>
<dbReference type="InterPro" id="IPR019080">
    <property type="entry name" value="YqaJ_viral_recombinase"/>
</dbReference>
<dbReference type="Gene3D" id="1.10.150.130">
    <property type="match status" value="1"/>
</dbReference>
<dbReference type="Pfam" id="PF09588">
    <property type="entry name" value="YqaJ"/>
    <property type="match status" value="1"/>
</dbReference>
<feature type="region of interest" description="Disordered" evidence="2">
    <location>
        <begin position="248"/>
        <end position="300"/>
    </location>
</feature>
<keyword evidence="5" id="KW-1185">Reference proteome</keyword>
<evidence type="ECO:0000256" key="2">
    <source>
        <dbReference type="SAM" id="MobiDB-lite"/>
    </source>
</evidence>
<protein>
    <recommendedName>
        <fullName evidence="3">YqaJ viral recombinase domain-containing protein</fullName>
    </recommendedName>
</protein>
<dbReference type="InterPro" id="IPR011335">
    <property type="entry name" value="Restrct_endonuc-II-like"/>
</dbReference>
<comment type="caution">
    <text evidence="4">The sequence shown here is derived from an EMBL/GenBank/DDBJ whole genome shotgun (WGS) entry which is preliminary data.</text>
</comment>
<feature type="domain" description="YqaJ viral recombinase" evidence="3">
    <location>
        <begin position="979"/>
        <end position="1107"/>
    </location>
</feature>
<dbReference type="PANTHER" id="PTHR39953:SF1">
    <property type="entry name" value="RE54151P"/>
    <property type="match status" value="1"/>
</dbReference>
<dbReference type="Proteomes" id="UP001159042">
    <property type="component" value="Unassembled WGS sequence"/>
</dbReference>
<dbReference type="GO" id="GO:0006281">
    <property type="term" value="P:DNA repair"/>
    <property type="evidence" value="ECO:0007669"/>
    <property type="project" value="UniProtKB-ARBA"/>
</dbReference>
<feature type="compositionally biased region" description="Polar residues" evidence="2">
    <location>
        <begin position="286"/>
        <end position="300"/>
    </location>
</feature>
<evidence type="ECO:0000313" key="4">
    <source>
        <dbReference type="EMBL" id="KAJ8915458.1"/>
    </source>
</evidence>
<dbReference type="GO" id="GO:0003677">
    <property type="term" value="F:DNA binding"/>
    <property type="evidence" value="ECO:0007669"/>
    <property type="project" value="UniProtKB-KW"/>
</dbReference>
<reference evidence="4 5" key="1">
    <citation type="journal article" date="2023" name="Insect Mol. Biol.">
        <title>Genome sequencing provides insights into the evolution of gene families encoding plant cell wall-degrading enzymes in longhorned beetles.</title>
        <authorList>
            <person name="Shin N.R."/>
            <person name="Okamura Y."/>
            <person name="Kirsch R."/>
            <person name="Pauchet Y."/>
        </authorList>
    </citation>
    <scope>NUCLEOTIDE SEQUENCE [LARGE SCALE GENOMIC DNA]</scope>
    <source>
        <strain evidence="4">EAD_L_NR</strain>
    </source>
</reference>
<feature type="compositionally biased region" description="Low complexity" evidence="2">
    <location>
        <begin position="372"/>
        <end position="381"/>
    </location>
</feature>
<dbReference type="CDD" id="cd22343">
    <property type="entry name" value="PDDEXK_lambda_exonuclease-like"/>
    <property type="match status" value="1"/>
</dbReference>
<gene>
    <name evidence="4" type="ORF">NQ315_003221</name>
</gene>
<organism evidence="4 5">
    <name type="scientific">Exocentrus adspersus</name>
    <dbReference type="NCBI Taxonomy" id="1586481"/>
    <lineage>
        <taxon>Eukaryota</taxon>
        <taxon>Metazoa</taxon>
        <taxon>Ecdysozoa</taxon>
        <taxon>Arthropoda</taxon>
        <taxon>Hexapoda</taxon>
        <taxon>Insecta</taxon>
        <taxon>Pterygota</taxon>
        <taxon>Neoptera</taxon>
        <taxon>Endopterygota</taxon>
        <taxon>Coleoptera</taxon>
        <taxon>Polyphaga</taxon>
        <taxon>Cucujiformia</taxon>
        <taxon>Chrysomeloidea</taxon>
        <taxon>Cerambycidae</taxon>
        <taxon>Lamiinae</taxon>
        <taxon>Acanthocinini</taxon>
        <taxon>Exocentrus</taxon>
    </lineage>
</organism>
<proteinExistence type="predicted"/>
<dbReference type="Gene3D" id="3.90.320.10">
    <property type="match status" value="1"/>
</dbReference>
<accession>A0AAV8VML2</accession>
<feature type="region of interest" description="Disordered" evidence="2">
    <location>
        <begin position="209"/>
        <end position="228"/>
    </location>
</feature>
<evidence type="ECO:0000313" key="5">
    <source>
        <dbReference type="Proteomes" id="UP001159042"/>
    </source>
</evidence>
<keyword evidence="1" id="KW-0238">DNA-binding</keyword>
<evidence type="ECO:0000256" key="1">
    <source>
        <dbReference type="ARBA" id="ARBA00023125"/>
    </source>
</evidence>
<sequence length="1125" mass="124450">MPSSKSGGVHGHKVLRRFGLDDKQGEVFDGSQKMYGVFRSPLEYRSRLDIITGQKNHFFEGGFDSPCQSSEVELAICKKNSGQIEFRDLRNSIGEAPLQTIAARQQSPSVHTSKQIVSDACRGDDGSEVVVATSNPLDATVPKESGSLPNNGCVRSGLGSADWGSSDQAHLETPSTAMACQSKRAVCSLQGSPTVRPLVAGKIHTASIRQSDGHSIHKESRRYPVGNISQDDFAPFDVGSRDVHHSLSSFHSRDLQRRRRQSISESGSGGLASIRSRDTADLPEMGNTSNRSFRNSSVTSGSSICVEGCQGFISPLYRRLQQGLGFSAGMGVPSTLPDSQGSVPPQLGERVVYTDSSTVGESILATGFEDSSASSSLSYSQPPTPSRRCSDPLTSGSRHRPSFGGLEGTGWGKCVETWPQADRNLLESAWRKSSLKTYAAPWTQWVTWSRSQGISFDNPDPMILARYLGYIHRIKKLALSTIKLHKSVITTFANPVEGESLSRHPVVKHMLKAIDLGRPVSDKSFVWSVDTLMDWMKRSPPDEQSLFHVSRRVALILLLASGRRIHDLTLLRINPENMTQEDGAVSFWPVFGSKTDKSSRRQSGWKLSQMADKALDPVYWIKRLIDLSANRRKARLDLFSLFITTQGSVAPASRAIIAGWVKTAFAEAGIGTPPGSIRSAVASSRSCLGLTPLKSLTTSTVLQRNLRHGQLPICRLRPCAVEETRRAVRRGEKDELCGMTGMKSIEPRTMSQKGFVKATSNNLPTIDIFMVTDFLKRDDRFNVGEMRGTKAASAIRESYGDNAIGYVELKREGPICVVQARICPEHKVRSKAYSVIVETNEEEERVTDIKCNDQQQVDVNMPLHFLCGFIGEVKILLLQRATKHVNTRSVNLPDNNSFFEELLGAAKKAKIDSQISKYNFETQLNEFDSLSIHKLLHQFKNNGGFTYRNFMQFSTHEMSHEVIKLAESRTRNQSTSSLWHELRYGRITASKIYEAAHCQTVEGALIDSIIGSRKVKQTKAMARGINLEKSVIVAVEEKLHMKLKPCGIILIKRYPIFGASPDAITDEFVVEIKCPTKEKTVTNYIKNNQIVNKYKAQIHLQMLATEKKKGLFCVADPNFEVTGNA</sequence>
<dbReference type="EMBL" id="JANEYG010000053">
    <property type="protein sequence ID" value="KAJ8915458.1"/>
    <property type="molecule type" value="Genomic_DNA"/>
</dbReference>
<name>A0AAV8VML2_9CUCU</name>
<dbReference type="SUPFAM" id="SSF47823">
    <property type="entry name" value="lambda integrase-like, N-terminal domain"/>
    <property type="match status" value="1"/>
</dbReference>
<dbReference type="InterPro" id="IPR011604">
    <property type="entry name" value="PDDEXK-like_dom_sf"/>
</dbReference>
<feature type="region of interest" description="Disordered" evidence="2">
    <location>
        <begin position="372"/>
        <end position="405"/>
    </location>
</feature>
<feature type="compositionally biased region" description="Basic and acidic residues" evidence="2">
    <location>
        <begin position="211"/>
        <end position="222"/>
    </location>
</feature>